<dbReference type="InterPro" id="IPR000326">
    <property type="entry name" value="PAP2/HPO"/>
</dbReference>
<dbReference type="RefSeq" id="WP_189675727.1">
    <property type="nucleotide sequence ID" value="NZ_BNAQ01000002.1"/>
</dbReference>
<protein>
    <recommendedName>
        <fullName evidence="1">Phosphatidic acid phosphatase type 2/haloperoxidase domain-containing protein</fullName>
    </recommendedName>
</protein>
<reference evidence="3" key="1">
    <citation type="journal article" date="2019" name="Int. J. Syst. Evol. Microbiol.">
        <title>The Global Catalogue of Microorganisms (GCM) 10K type strain sequencing project: providing services to taxonomists for standard genome sequencing and annotation.</title>
        <authorList>
            <consortium name="The Broad Institute Genomics Platform"/>
            <consortium name="The Broad Institute Genome Sequencing Center for Infectious Disease"/>
            <person name="Wu L."/>
            <person name="Ma J."/>
        </authorList>
    </citation>
    <scope>NUCLEOTIDE SEQUENCE [LARGE SCALE GENOMIC DNA]</scope>
    <source>
        <strain evidence="3">CGMCC 1.8957</strain>
    </source>
</reference>
<dbReference type="SUPFAM" id="SSF48317">
    <property type="entry name" value="Acid phosphatase/Vanadium-dependent haloperoxidase"/>
    <property type="match status" value="1"/>
</dbReference>
<keyword evidence="3" id="KW-1185">Reference proteome</keyword>
<sequence>MSKIAEAVRKIARADRKVTHRAAAHRDTPVVKLAGAASEVADQPPLLLLGVGTIVVGAVLRRPTVIRNGVRMLASEVLATAIKNGIKRSIDRTRPQKAIETGEHRFAPGKSAAHGDTSFPSGHTAGAVAVAGAIAHDTPAAIAPAYAAAAGVAAVQMPRGKHYIFDTVAGAAVGFVAQKATSMIIRAAEPALVRLFKRTR</sequence>
<evidence type="ECO:0000259" key="1">
    <source>
        <dbReference type="SMART" id="SM00014"/>
    </source>
</evidence>
<organism evidence="2 3">
    <name type="scientific">Sphingomonas glacialis</name>
    <dbReference type="NCBI Taxonomy" id="658225"/>
    <lineage>
        <taxon>Bacteria</taxon>
        <taxon>Pseudomonadati</taxon>
        <taxon>Pseudomonadota</taxon>
        <taxon>Alphaproteobacteria</taxon>
        <taxon>Sphingomonadales</taxon>
        <taxon>Sphingomonadaceae</taxon>
        <taxon>Sphingomonas</taxon>
    </lineage>
</organism>
<feature type="domain" description="Phosphatidic acid phosphatase type 2/haloperoxidase" evidence="1">
    <location>
        <begin position="68"/>
        <end position="182"/>
    </location>
</feature>
<dbReference type="EMBL" id="BNAQ01000002">
    <property type="protein sequence ID" value="GHH13799.1"/>
    <property type="molecule type" value="Genomic_DNA"/>
</dbReference>
<gene>
    <name evidence="2" type="ORF">GCM10008023_14810</name>
</gene>
<comment type="caution">
    <text evidence="2">The sequence shown here is derived from an EMBL/GenBank/DDBJ whole genome shotgun (WGS) entry which is preliminary data.</text>
</comment>
<name>A0ABQ3LKA6_9SPHN</name>
<accession>A0ABQ3LKA6</accession>
<dbReference type="InterPro" id="IPR036938">
    <property type="entry name" value="PAP2/HPO_sf"/>
</dbReference>
<proteinExistence type="predicted"/>
<dbReference type="Pfam" id="PF01569">
    <property type="entry name" value="PAP2"/>
    <property type="match status" value="1"/>
</dbReference>
<dbReference type="Gene3D" id="1.20.144.10">
    <property type="entry name" value="Phosphatidic acid phosphatase type 2/haloperoxidase"/>
    <property type="match status" value="1"/>
</dbReference>
<evidence type="ECO:0000313" key="3">
    <source>
        <dbReference type="Proteomes" id="UP000652430"/>
    </source>
</evidence>
<dbReference type="Proteomes" id="UP000652430">
    <property type="component" value="Unassembled WGS sequence"/>
</dbReference>
<dbReference type="SMART" id="SM00014">
    <property type="entry name" value="acidPPc"/>
    <property type="match status" value="1"/>
</dbReference>
<evidence type="ECO:0000313" key="2">
    <source>
        <dbReference type="EMBL" id="GHH13799.1"/>
    </source>
</evidence>